<sequence length="68" mass="8722">MFNWDYNITKNWKPKTEGQWLWYLERKINYDDWKGLKKRIIKKYFPKLKKRLDPGKREMLKIYFKKHV</sequence>
<dbReference type="Proteomes" id="UP000228756">
    <property type="component" value="Unassembled WGS sequence"/>
</dbReference>
<protein>
    <submittedName>
        <fullName evidence="1">Uncharacterized protein</fullName>
    </submittedName>
</protein>
<dbReference type="AlphaFoldDB" id="A0A2M6NRN2"/>
<gene>
    <name evidence="1" type="ORF">COU42_02365</name>
</gene>
<name>A0A2M6NRN2_9BACT</name>
<evidence type="ECO:0000313" key="2">
    <source>
        <dbReference type="Proteomes" id="UP000228756"/>
    </source>
</evidence>
<reference evidence="2" key="1">
    <citation type="submission" date="2017-09" db="EMBL/GenBank/DDBJ databases">
        <title>Depth-based differentiation of microbial function through sediment-hosted aquifers and enrichment of novel symbionts in the deep terrestrial subsurface.</title>
        <authorList>
            <person name="Probst A.J."/>
            <person name="Ladd B."/>
            <person name="Jarett J.K."/>
            <person name="Geller-Mcgrath D.E."/>
            <person name="Sieber C.M.K."/>
            <person name="Emerson J.B."/>
            <person name="Anantharaman K."/>
            <person name="Thomas B.C."/>
            <person name="Malmstrom R."/>
            <person name="Stieglmeier M."/>
            <person name="Klingl A."/>
            <person name="Woyke T."/>
            <person name="Ryan C.M."/>
            <person name="Banfield J.F."/>
        </authorList>
    </citation>
    <scope>NUCLEOTIDE SEQUENCE [LARGE SCALE GENOMIC DNA]</scope>
</reference>
<proteinExistence type="predicted"/>
<accession>A0A2M6NRN2</accession>
<dbReference type="EMBL" id="PFCJ01000022">
    <property type="protein sequence ID" value="PIR72145.1"/>
    <property type="molecule type" value="Genomic_DNA"/>
</dbReference>
<evidence type="ECO:0000313" key="1">
    <source>
        <dbReference type="EMBL" id="PIR72145.1"/>
    </source>
</evidence>
<comment type="caution">
    <text evidence="1">The sequence shown here is derived from an EMBL/GenBank/DDBJ whole genome shotgun (WGS) entry which is preliminary data.</text>
</comment>
<organism evidence="1 2">
    <name type="scientific">Candidatus Nealsonbacteria bacterium CG10_big_fil_rev_8_21_14_0_10_36_24</name>
    <dbReference type="NCBI Taxonomy" id="1974710"/>
    <lineage>
        <taxon>Bacteria</taxon>
        <taxon>Candidatus Nealsoniibacteriota</taxon>
    </lineage>
</organism>